<dbReference type="RefSeq" id="XP_056785933.1">
    <property type="nucleotide sequence ID" value="XM_056938556.1"/>
</dbReference>
<gene>
    <name evidence="2" type="ORF">N7539_008961</name>
</gene>
<dbReference type="GeneID" id="81628806"/>
<dbReference type="EMBL" id="JAPWDQ010000015">
    <property type="protein sequence ID" value="KAJ5469343.1"/>
    <property type="molecule type" value="Genomic_DNA"/>
</dbReference>
<name>A0A9X0BJF7_9EURO</name>
<evidence type="ECO:0000313" key="3">
    <source>
        <dbReference type="Proteomes" id="UP001148312"/>
    </source>
</evidence>
<evidence type="ECO:0000256" key="1">
    <source>
        <dbReference type="SAM" id="MobiDB-lite"/>
    </source>
</evidence>
<feature type="region of interest" description="Disordered" evidence="1">
    <location>
        <begin position="83"/>
        <end position="107"/>
    </location>
</feature>
<reference evidence="2" key="2">
    <citation type="journal article" date="2023" name="IMA Fungus">
        <title>Comparative genomic study of the Penicillium genus elucidates a diverse pangenome and 15 lateral gene transfer events.</title>
        <authorList>
            <person name="Petersen C."/>
            <person name="Sorensen T."/>
            <person name="Nielsen M.R."/>
            <person name="Sondergaard T.E."/>
            <person name="Sorensen J.L."/>
            <person name="Fitzpatrick D.A."/>
            <person name="Frisvad J.C."/>
            <person name="Nielsen K.L."/>
        </authorList>
    </citation>
    <scope>NUCLEOTIDE SEQUENCE</scope>
    <source>
        <strain evidence="2">IBT 30728</strain>
    </source>
</reference>
<reference evidence="2" key="1">
    <citation type="submission" date="2022-12" db="EMBL/GenBank/DDBJ databases">
        <authorList>
            <person name="Petersen C."/>
        </authorList>
    </citation>
    <scope>NUCLEOTIDE SEQUENCE</scope>
    <source>
        <strain evidence="2">IBT 30728</strain>
    </source>
</reference>
<organism evidence="2 3">
    <name type="scientific">Penicillium diatomitis</name>
    <dbReference type="NCBI Taxonomy" id="2819901"/>
    <lineage>
        <taxon>Eukaryota</taxon>
        <taxon>Fungi</taxon>
        <taxon>Dikarya</taxon>
        <taxon>Ascomycota</taxon>
        <taxon>Pezizomycotina</taxon>
        <taxon>Eurotiomycetes</taxon>
        <taxon>Eurotiomycetidae</taxon>
        <taxon>Eurotiales</taxon>
        <taxon>Aspergillaceae</taxon>
        <taxon>Penicillium</taxon>
    </lineage>
</organism>
<accession>A0A9X0BJF7</accession>
<comment type="caution">
    <text evidence="2">The sequence shown here is derived from an EMBL/GenBank/DDBJ whole genome shotgun (WGS) entry which is preliminary data.</text>
</comment>
<sequence length="107" mass="11911">MWKCTFLLDYDVDDVVRVCHSVTPLSAMEIGAFTRWFIWAITSFVALDLCTTILPSLDMSPETDATVSHVNTSRNLDMFDMIENKKPSGSSRGRGPRLGAKLTTPPD</sequence>
<keyword evidence="3" id="KW-1185">Reference proteome</keyword>
<dbReference type="Proteomes" id="UP001148312">
    <property type="component" value="Unassembled WGS sequence"/>
</dbReference>
<protein>
    <submittedName>
        <fullName evidence="2">Uncharacterized protein</fullName>
    </submittedName>
</protein>
<proteinExistence type="predicted"/>
<dbReference type="AlphaFoldDB" id="A0A9X0BJF7"/>
<evidence type="ECO:0000313" key="2">
    <source>
        <dbReference type="EMBL" id="KAJ5469343.1"/>
    </source>
</evidence>